<accession>A0A8T3CV04</accession>
<name>A0A8T3CV04_9TELE</name>
<organism evidence="19 20">
    <name type="scientific">Albula goreensis</name>
    <dbReference type="NCBI Taxonomy" id="1534307"/>
    <lineage>
        <taxon>Eukaryota</taxon>
        <taxon>Metazoa</taxon>
        <taxon>Chordata</taxon>
        <taxon>Craniata</taxon>
        <taxon>Vertebrata</taxon>
        <taxon>Euteleostomi</taxon>
        <taxon>Actinopterygii</taxon>
        <taxon>Neopterygii</taxon>
        <taxon>Teleostei</taxon>
        <taxon>Albuliformes</taxon>
        <taxon>Albulidae</taxon>
        <taxon>Albula</taxon>
    </lineage>
</organism>
<feature type="domain" description="SH3" evidence="17">
    <location>
        <begin position="403"/>
        <end position="466"/>
    </location>
</feature>
<dbReference type="GO" id="GO:0016020">
    <property type="term" value="C:membrane"/>
    <property type="evidence" value="ECO:0007669"/>
    <property type="project" value="UniProtKB-SubCell"/>
</dbReference>
<protein>
    <recommendedName>
        <fullName evidence="13">BAR/IMD domain-containing adapter protein 2</fullName>
    </recommendedName>
    <alternativeName>
        <fullName evidence="14">Brain-specific angiogenesis inhibitor 1-associated protein 2</fullName>
    </alternativeName>
</protein>
<feature type="domain" description="IMD" evidence="18">
    <location>
        <begin position="7"/>
        <end position="260"/>
    </location>
</feature>
<feature type="compositionally biased region" description="Polar residues" evidence="16">
    <location>
        <begin position="384"/>
        <end position="396"/>
    </location>
</feature>
<comment type="subcellular location">
    <subcellularLocation>
        <location evidence="4">Cell projection</location>
        <location evidence="4">Filopodium</location>
    </subcellularLocation>
    <subcellularLocation>
        <location evidence="3">Cell projection</location>
        <location evidence="3">Ruffle</location>
    </subcellularLocation>
    <subcellularLocation>
        <location evidence="2">Cytoplasm</location>
        <location evidence="2">Cytoskeleton</location>
    </subcellularLocation>
    <subcellularLocation>
        <location evidence="1">Membrane</location>
        <topology evidence="1">Peripheral membrane protein</topology>
    </subcellularLocation>
</comment>
<keyword evidence="8" id="KW-0175">Coiled coil</keyword>
<gene>
    <name evidence="19" type="ORF">AGOR_G00195830</name>
</gene>
<evidence type="ECO:0000256" key="11">
    <source>
        <dbReference type="ARBA" id="ARBA00023273"/>
    </source>
</evidence>
<dbReference type="GO" id="GO:0008093">
    <property type="term" value="F:cytoskeletal anchor activity"/>
    <property type="evidence" value="ECO:0007669"/>
    <property type="project" value="InterPro"/>
</dbReference>
<dbReference type="InterPro" id="IPR030128">
    <property type="entry name" value="BAIP2_I-BAR_dom"/>
</dbReference>
<evidence type="ECO:0000256" key="13">
    <source>
        <dbReference type="ARBA" id="ARBA00044790"/>
    </source>
</evidence>
<dbReference type="InterPro" id="IPR001452">
    <property type="entry name" value="SH3_domain"/>
</dbReference>
<dbReference type="OrthoDB" id="3800937at2759"/>
<dbReference type="Gene3D" id="2.30.30.40">
    <property type="entry name" value="SH3 Domains"/>
    <property type="match status" value="1"/>
</dbReference>
<dbReference type="InterPro" id="IPR013606">
    <property type="entry name" value="I-BAR_dom"/>
</dbReference>
<dbReference type="SMART" id="SM00326">
    <property type="entry name" value="SH3"/>
    <property type="match status" value="1"/>
</dbReference>
<dbReference type="GO" id="GO:0030182">
    <property type="term" value="P:neuron differentiation"/>
    <property type="evidence" value="ECO:0007669"/>
    <property type="project" value="UniProtKB-ARBA"/>
</dbReference>
<comment type="function">
    <text evidence="12">Adapter protein that links membrane-bound small G-proteins to cytoplasmic effector proteins. Necessary for CDC42-mediated reorganization of the actin cytoskeleton and for RAC1-mediated membrane ruffling. Involved in the regulation of the actin cytoskeleton by WASF family members and the Arp2/3 complex. Plays a role in neurite growth. Acts syngeristically with ENAH to promote filipodia formation. Plays a role in the reorganization of the actin cytoskeleton in response to bacterial infection. Participates in actin bundling when associated with EPS8, promoting filopodial protrusions.</text>
</comment>
<dbReference type="SUPFAM" id="SSF50044">
    <property type="entry name" value="SH3-domain"/>
    <property type="match status" value="1"/>
</dbReference>
<feature type="region of interest" description="Disordered" evidence="16">
    <location>
        <begin position="349"/>
        <end position="402"/>
    </location>
</feature>
<dbReference type="Pfam" id="PF07653">
    <property type="entry name" value="SH3_2"/>
    <property type="match status" value="1"/>
</dbReference>
<keyword evidence="9" id="KW-0472">Membrane</keyword>
<dbReference type="Gene3D" id="1.20.1270.60">
    <property type="entry name" value="Arfaptin homology (AH) domain/BAR domain"/>
    <property type="match status" value="1"/>
</dbReference>
<evidence type="ECO:0000256" key="12">
    <source>
        <dbReference type="ARBA" id="ARBA00025545"/>
    </source>
</evidence>
<keyword evidence="7" id="KW-0597">Phosphoprotein</keyword>
<dbReference type="CDD" id="cd07646">
    <property type="entry name" value="I-BAR_IMD_IRSp53"/>
    <property type="match status" value="1"/>
</dbReference>
<evidence type="ECO:0000256" key="15">
    <source>
        <dbReference type="PROSITE-ProRule" id="PRU00192"/>
    </source>
</evidence>
<dbReference type="EMBL" id="JAERUA010000019">
    <property type="protein sequence ID" value="KAI1886445.1"/>
    <property type="molecule type" value="Genomic_DNA"/>
</dbReference>
<dbReference type="CDD" id="cd11915">
    <property type="entry name" value="SH3_Irsp53"/>
    <property type="match status" value="1"/>
</dbReference>
<dbReference type="GO" id="GO:0005829">
    <property type="term" value="C:cytosol"/>
    <property type="evidence" value="ECO:0007669"/>
    <property type="project" value="TreeGrafter"/>
</dbReference>
<evidence type="ECO:0000313" key="19">
    <source>
        <dbReference type="EMBL" id="KAI1886445.1"/>
    </source>
</evidence>
<feature type="compositionally biased region" description="Polar residues" evidence="16">
    <location>
        <begin position="353"/>
        <end position="371"/>
    </location>
</feature>
<dbReference type="InterPro" id="IPR035594">
    <property type="entry name" value="BAIP2_SH3"/>
</dbReference>
<evidence type="ECO:0000256" key="7">
    <source>
        <dbReference type="ARBA" id="ARBA00022553"/>
    </source>
</evidence>
<evidence type="ECO:0000256" key="10">
    <source>
        <dbReference type="ARBA" id="ARBA00023212"/>
    </source>
</evidence>
<dbReference type="Proteomes" id="UP000829720">
    <property type="component" value="Unassembled WGS sequence"/>
</dbReference>
<keyword evidence="6" id="KW-0963">Cytoplasm</keyword>
<dbReference type="PROSITE" id="PS51338">
    <property type="entry name" value="IMD"/>
    <property type="match status" value="1"/>
</dbReference>
<comment type="caution">
    <text evidence="19">The sequence shown here is derived from an EMBL/GenBank/DDBJ whole genome shotgun (WGS) entry which is preliminary data.</text>
</comment>
<keyword evidence="20" id="KW-1185">Reference proteome</keyword>
<evidence type="ECO:0000256" key="6">
    <source>
        <dbReference type="ARBA" id="ARBA00022490"/>
    </source>
</evidence>
<dbReference type="GO" id="GO:0007009">
    <property type="term" value="P:plasma membrane organization"/>
    <property type="evidence" value="ECO:0007669"/>
    <property type="project" value="InterPro"/>
</dbReference>
<evidence type="ECO:0000259" key="17">
    <source>
        <dbReference type="PROSITE" id="PS50002"/>
    </source>
</evidence>
<feature type="region of interest" description="Disordered" evidence="16">
    <location>
        <begin position="469"/>
        <end position="494"/>
    </location>
</feature>
<evidence type="ECO:0000256" key="4">
    <source>
        <dbReference type="ARBA" id="ARBA00004486"/>
    </source>
</evidence>
<keyword evidence="5 15" id="KW-0728">SH3 domain</keyword>
<proteinExistence type="predicted"/>
<dbReference type="GO" id="GO:0030838">
    <property type="term" value="P:positive regulation of actin filament polymerization"/>
    <property type="evidence" value="ECO:0007669"/>
    <property type="project" value="TreeGrafter"/>
</dbReference>
<dbReference type="GO" id="GO:0001726">
    <property type="term" value="C:ruffle"/>
    <property type="evidence" value="ECO:0007669"/>
    <property type="project" value="UniProtKB-SubCell"/>
</dbReference>
<dbReference type="PANTHER" id="PTHR14206:SF3">
    <property type="entry name" value="BRAIN-SPECIFIC ANGIOGENESIS INHIBITOR 1-ASSOCIATED PROTEIN 2"/>
    <property type="match status" value="1"/>
</dbReference>
<dbReference type="InterPro" id="IPR027267">
    <property type="entry name" value="AH/BAR_dom_sf"/>
</dbReference>
<sequence length="577" mass="64036">MILIEDSKMSRTDEVHRITENVYKSIMEQFNPCLRNFISMGKSYEKALSSVTFAAKGYLDALVRMGELASQSHGSKDLGESQRDVLFQMAEVHRQIQMQLEDMLKSFHNELLTELEKKVELDARYLSAALKKYQMEHKSKGESLEKCQAELKRLRRKSQGSKNPSKYGDKEMQYMETINSKQSELDKCIADGYRMALSEERRRYCFLVERQCAVAKNNIAYHGKGKDLLAQKIPAWQQACADPSKIPEHAMILARHISSAPGKLSSAPGTLSSAPGTLRSSPLHASKGNMLISEPISGAKPLPLPPELAAFMAGTLGQQSRLMGVDGLPMVNGAAGGPVEDYQQWVEGRMAQSKPSPQPTRQGSDVYSNTLPVRKAQPARSKASAETRTLPRSSSMAAGLERNGRTRVQAVFSHAAGDNNTLLSFSEGDVITLLVPEARDGWHYGENEKNRMRGWFPFSYTRVLPPTDSDSHRISLHHGKSSSTGNLLEREDLALPPPDYGLSSRLLDQSSAHSRSRPYSMVMPTYSQGLEVYTRHPVSNKCGSRVCPLLRLPDLLLQPGIPENPSTPILHFAENLP</sequence>
<evidence type="ECO:0000256" key="5">
    <source>
        <dbReference type="ARBA" id="ARBA00022443"/>
    </source>
</evidence>
<dbReference type="FunFam" id="2.30.30.40:FF:000018">
    <property type="entry name" value="Brain-specific angiogenesis inhibitor 1-associated protein 2"/>
    <property type="match status" value="1"/>
</dbReference>
<dbReference type="PANTHER" id="PTHR14206">
    <property type="entry name" value="BRAIN-SPECIFIC ANGIOGENESIS INHIBITOR 1-ASSOCIATED PROTEIN 2"/>
    <property type="match status" value="1"/>
</dbReference>
<dbReference type="Pfam" id="PF08397">
    <property type="entry name" value="IMD"/>
    <property type="match status" value="1"/>
</dbReference>
<dbReference type="GO" id="GO:0005856">
    <property type="term" value="C:cytoskeleton"/>
    <property type="evidence" value="ECO:0007669"/>
    <property type="project" value="UniProtKB-SubCell"/>
</dbReference>
<evidence type="ECO:0000256" key="3">
    <source>
        <dbReference type="ARBA" id="ARBA00004466"/>
    </source>
</evidence>
<evidence type="ECO:0000256" key="8">
    <source>
        <dbReference type="ARBA" id="ARBA00023054"/>
    </source>
</evidence>
<keyword evidence="10" id="KW-0206">Cytoskeleton</keyword>
<dbReference type="FunFam" id="1.20.1270.60:FF:000011">
    <property type="entry name" value="Brain-specific angiogenesis inhibitor 1-associated protein 2"/>
    <property type="match status" value="1"/>
</dbReference>
<evidence type="ECO:0000256" key="2">
    <source>
        <dbReference type="ARBA" id="ARBA00004245"/>
    </source>
</evidence>
<keyword evidence="11" id="KW-0966">Cell projection</keyword>
<dbReference type="PROSITE" id="PS50002">
    <property type="entry name" value="SH3"/>
    <property type="match status" value="1"/>
</dbReference>
<dbReference type="GO" id="GO:0005654">
    <property type="term" value="C:nucleoplasm"/>
    <property type="evidence" value="ECO:0007669"/>
    <property type="project" value="TreeGrafter"/>
</dbReference>
<evidence type="ECO:0000256" key="16">
    <source>
        <dbReference type="SAM" id="MobiDB-lite"/>
    </source>
</evidence>
<dbReference type="AlphaFoldDB" id="A0A8T3CV04"/>
<evidence type="ECO:0000256" key="9">
    <source>
        <dbReference type="ARBA" id="ARBA00023136"/>
    </source>
</evidence>
<dbReference type="GO" id="GO:0051017">
    <property type="term" value="P:actin filament bundle assembly"/>
    <property type="evidence" value="ECO:0007669"/>
    <property type="project" value="TreeGrafter"/>
</dbReference>
<dbReference type="SUPFAM" id="SSF103657">
    <property type="entry name" value="BAR/IMD domain-like"/>
    <property type="match status" value="1"/>
</dbReference>
<evidence type="ECO:0000256" key="14">
    <source>
        <dbReference type="ARBA" id="ARBA00044812"/>
    </source>
</evidence>
<reference evidence="19" key="1">
    <citation type="submission" date="2021-01" db="EMBL/GenBank/DDBJ databases">
        <authorList>
            <person name="Zahm M."/>
            <person name="Roques C."/>
            <person name="Cabau C."/>
            <person name="Klopp C."/>
            <person name="Donnadieu C."/>
            <person name="Jouanno E."/>
            <person name="Lampietro C."/>
            <person name="Louis A."/>
            <person name="Herpin A."/>
            <person name="Echchiki A."/>
            <person name="Berthelot C."/>
            <person name="Parey E."/>
            <person name="Roest-Crollius H."/>
            <person name="Braasch I."/>
            <person name="Postlethwait J."/>
            <person name="Bobe J."/>
            <person name="Montfort J."/>
            <person name="Bouchez O."/>
            <person name="Begum T."/>
            <person name="Mejri S."/>
            <person name="Adams A."/>
            <person name="Chen W.-J."/>
            <person name="Guiguen Y."/>
        </authorList>
    </citation>
    <scope>NUCLEOTIDE SEQUENCE</scope>
    <source>
        <tissue evidence="19">Blood</tissue>
    </source>
</reference>
<dbReference type="InterPro" id="IPR027681">
    <property type="entry name" value="IRSp53/IRTKS/Pinkbar"/>
</dbReference>
<dbReference type="GO" id="GO:0051764">
    <property type="term" value="P:actin crosslink formation"/>
    <property type="evidence" value="ECO:0007669"/>
    <property type="project" value="TreeGrafter"/>
</dbReference>
<dbReference type="GO" id="GO:0030175">
    <property type="term" value="C:filopodium"/>
    <property type="evidence" value="ECO:0007669"/>
    <property type="project" value="UniProtKB-SubCell"/>
</dbReference>
<evidence type="ECO:0000256" key="1">
    <source>
        <dbReference type="ARBA" id="ARBA00004170"/>
    </source>
</evidence>
<dbReference type="InterPro" id="IPR036028">
    <property type="entry name" value="SH3-like_dom_sf"/>
</dbReference>
<evidence type="ECO:0000259" key="18">
    <source>
        <dbReference type="PROSITE" id="PS51338"/>
    </source>
</evidence>
<evidence type="ECO:0000313" key="20">
    <source>
        <dbReference type="Proteomes" id="UP000829720"/>
    </source>
</evidence>